<sequence length="268" mass="29200">MTYDAFINAERTGWHERAEVYATHTARVTLQIVPALLDALGLRPGMRLLDVACGPGYVAGAAAALEAEVTGVDYAAGMIDAARRRFPGLNFDIADAQALPVADGTFDAVACNMGLFHMGDPAQAMREAARALRPGGRFCFSQWTAPSDSPLYAALFEVLKEHADMSRADPAPDAYALSEPQNVTRMMEDAGFAETRTRRLDTVLIATGPDFFDFFMQFGVRVPLIVAAQEPDVQQRLRDRINAAMTSFQTPTGFEVPMPSLIYTGTRQ</sequence>
<accession>A0ABQ5VLW4</accession>
<keyword evidence="2" id="KW-0489">Methyltransferase</keyword>
<reference evidence="2" key="2">
    <citation type="submission" date="2023-01" db="EMBL/GenBank/DDBJ databases">
        <title>Draft genome sequence of Sulfitobacter pacificus strain NBRC 109915.</title>
        <authorList>
            <person name="Sun Q."/>
            <person name="Mori K."/>
        </authorList>
    </citation>
    <scope>NUCLEOTIDE SEQUENCE</scope>
    <source>
        <strain evidence="2">NBRC 109915</strain>
    </source>
</reference>
<evidence type="ECO:0000313" key="2">
    <source>
        <dbReference type="EMBL" id="GLQ28051.1"/>
    </source>
</evidence>
<keyword evidence="3" id="KW-1185">Reference proteome</keyword>
<dbReference type="GO" id="GO:0032259">
    <property type="term" value="P:methylation"/>
    <property type="evidence" value="ECO:0007669"/>
    <property type="project" value="UniProtKB-KW"/>
</dbReference>
<reference evidence="2" key="1">
    <citation type="journal article" date="2014" name="Int. J. Syst. Evol. Microbiol.">
        <title>Complete genome of a new Firmicutes species belonging to the dominant human colonic microbiota ('Ruminococcus bicirculans') reveals two chromosomes and a selective capacity to utilize plant glucans.</title>
        <authorList>
            <consortium name="NISC Comparative Sequencing Program"/>
            <person name="Wegmann U."/>
            <person name="Louis P."/>
            <person name="Goesmann A."/>
            <person name="Henrissat B."/>
            <person name="Duncan S.H."/>
            <person name="Flint H.J."/>
        </authorList>
    </citation>
    <scope>NUCLEOTIDE SEQUENCE</scope>
    <source>
        <strain evidence="2">NBRC 109915</strain>
    </source>
</reference>
<proteinExistence type="predicted"/>
<dbReference type="EMBL" id="BSNL01000001">
    <property type="protein sequence ID" value="GLQ28051.1"/>
    <property type="molecule type" value="Genomic_DNA"/>
</dbReference>
<dbReference type="Gene3D" id="3.40.50.150">
    <property type="entry name" value="Vaccinia Virus protein VP39"/>
    <property type="match status" value="1"/>
</dbReference>
<dbReference type="Proteomes" id="UP001161388">
    <property type="component" value="Unassembled WGS sequence"/>
</dbReference>
<protein>
    <submittedName>
        <fullName evidence="2">Methyltransferase</fullName>
    </submittedName>
</protein>
<dbReference type="PANTHER" id="PTHR43591:SF24">
    <property type="entry name" value="2-METHOXY-6-POLYPRENYL-1,4-BENZOQUINOL METHYLASE, MITOCHONDRIAL"/>
    <property type="match status" value="1"/>
</dbReference>
<gene>
    <name evidence="2" type="ORF">GCM10007927_28540</name>
</gene>
<dbReference type="GO" id="GO:0008168">
    <property type="term" value="F:methyltransferase activity"/>
    <property type="evidence" value="ECO:0007669"/>
    <property type="project" value="UniProtKB-KW"/>
</dbReference>
<dbReference type="RefSeq" id="WP_284374490.1">
    <property type="nucleotide sequence ID" value="NZ_BSNL01000001.1"/>
</dbReference>
<comment type="caution">
    <text evidence="2">The sequence shown here is derived from an EMBL/GenBank/DDBJ whole genome shotgun (WGS) entry which is preliminary data.</text>
</comment>
<dbReference type="SUPFAM" id="SSF53335">
    <property type="entry name" value="S-adenosyl-L-methionine-dependent methyltransferases"/>
    <property type="match status" value="1"/>
</dbReference>
<dbReference type="Pfam" id="PF08241">
    <property type="entry name" value="Methyltransf_11"/>
    <property type="match status" value="1"/>
</dbReference>
<dbReference type="InterPro" id="IPR029063">
    <property type="entry name" value="SAM-dependent_MTases_sf"/>
</dbReference>
<feature type="domain" description="Methyltransferase type 11" evidence="1">
    <location>
        <begin position="49"/>
        <end position="140"/>
    </location>
</feature>
<organism evidence="2 3">
    <name type="scientific">Sulfitobacter pacificus</name>
    <dbReference type="NCBI Taxonomy" id="1499314"/>
    <lineage>
        <taxon>Bacteria</taxon>
        <taxon>Pseudomonadati</taxon>
        <taxon>Pseudomonadota</taxon>
        <taxon>Alphaproteobacteria</taxon>
        <taxon>Rhodobacterales</taxon>
        <taxon>Roseobacteraceae</taxon>
        <taxon>Sulfitobacter</taxon>
    </lineage>
</organism>
<dbReference type="InterPro" id="IPR013216">
    <property type="entry name" value="Methyltransf_11"/>
</dbReference>
<evidence type="ECO:0000259" key="1">
    <source>
        <dbReference type="Pfam" id="PF08241"/>
    </source>
</evidence>
<dbReference type="CDD" id="cd02440">
    <property type="entry name" value="AdoMet_MTases"/>
    <property type="match status" value="1"/>
</dbReference>
<keyword evidence="2" id="KW-0808">Transferase</keyword>
<evidence type="ECO:0000313" key="3">
    <source>
        <dbReference type="Proteomes" id="UP001161388"/>
    </source>
</evidence>
<name>A0ABQ5VLW4_9RHOB</name>
<dbReference type="PANTHER" id="PTHR43591">
    <property type="entry name" value="METHYLTRANSFERASE"/>
    <property type="match status" value="1"/>
</dbReference>